<dbReference type="AlphaFoldDB" id="A0A8D1UQ61"/>
<sequence>MTAVLIGVRWYLIVVLICISLVISDVEHFFMCLLAICLSSLEKCLFTSFAHFSIGLLAFLLLRCKSCLCVLEIKLLSIASFEAVFYHSVGCLFSSFLWFPLLCKSLSV</sequence>
<dbReference type="Ensembl" id="ENSSSCT00060029657.1">
    <property type="protein sequence ID" value="ENSSSCP00060012735.1"/>
    <property type="gene ID" value="ENSSSCG00060021874.1"/>
</dbReference>
<evidence type="ECO:0000313" key="3">
    <source>
        <dbReference type="Proteomes" id="UP000694723"/>
    </source>
</evidence>
<keyword evidence="1" id="KW-0812">Transmembrane</keyword>
<evidence type="ECO:0000313" key="2">
    <source>
        <dbReference type="Ensembl" id="ENSSSCP00060012735.1"/>
    </source>
</evidence>
<evidence type="ECO:0000256" key="1">
    <source>
        <dbReference type="SAM" id="Phobius"/>
    </source>
</evidence>
<proteinExistence type="predicted"/>
<keyword evidence="1" id="KW-0472">Membrane</keyword>
<feature type="transmembrane region" description="Helical" evidence="1">
    <location>
        <begin position="12"/>
        <end position="37"/>
    </location>
</feature>
<dbReference type="Proteomes" id="UP000694723">
    <property type="component" value="Unplaced"/>
</dbReference>
<feature type="transmembrane region" description="Helical" evidence="1">
    <location>
        <begin position="44"/>
        <end position="63"/>
    </location>
</feature>
<name>A0A8D1UQ61_PIG</name>
<organism evidence="2 3">
    <name type="scientific">Sus scrofa</name>
    <name type="common">Pig</name>
    <dbReference type="NCBI Taxonomy" id="9823"/>
    <lineage>
        <taxon>Eukaryota</taxon>
        <taxon>Metazoa</taxon>
        <taxon>Chordata</taxon>
        <taxon>Craniata</taxon>
        <taxon>Vertebrata</taxon>
        <taxon>Euteleostomi</taxon>
        <taxon>Mammalia</taxon>
        <taxon>Eutheria</taxon>
        <taxon>Laurasiatheria</taxon>
        <taxon>Artiodactyla</taxon>
        <taxon>Suina</taxon>
        <taxon>Suidae</taxon>
        <taxon>Sus</taxon>
    </lineage>
</organism>
<accession>A0A8D1UQ61</accession>
<reference evidence="2" key="1">
    <citation type="submission" date="2025-08" db="UniProtKB">
        <authorList>
            <consortium name="Ensembl"/>
        </authorList>
    </citation>
    <scope>IDENTIFICATION</scope>
</reference>
<protein>
    <submittedName>
        <fullName evidence="2">Uncharacterized protein</fullName>
    </submittedName>
</protein>
<keyword evidence="1" id="KW-1133">Transmembrane helix</keyword>
<feature type="transmembrane region" description="Helical" evidence="1">
    <location>
        <begin position="83"/>
        <end position="103"/>
    </location>
</feature>